<dbReference type="AlphaFoldDB" id="A0A2V4RJ32"/>
<evidence type="ECO:0000313" key="2">
    <source>
        <dbReference type="Proteomes" id="UP000247371"/>
    </source>
</evidence>
<sequence>MIVTPSCVFHAARIRGFPRETEPAMADIDVADALSGNFFVKNVVLKHIFVVIMPLCSIRVTYSGLRIMRPLLLSVLFNPL</sequence>
<name>A0A2V4RJ32_9PROT</name>
<comment type="caution">
    <text evidence="1">The sequence shown here is derived from an EMBL/GenBank/DDBJ whole genome shotgun (WGS) entry which is preliminary data.</text>
</comment>
<keyword evidence="2" id="KW-1185">Reference proteome</keyword>
<dbReference type="Proteomes" id="UP000247371">
    <property type="component" value="Unassembled WGS sequence"/>
</dbReference>
<dbReference type="EMBL" id="NKUB01000016">
    <property type="protein sequence ID" value="PYD68994.1"/>
    <property type="molecule type" value="Genomic_DNA"/>
</dbReference>
<reference evidence="1 2" key="1">
    <citation type="submission" date="2017-07" db="EMBL/GenBank/DDBJ databases">
        <title>A draft genome sequence of Komagataeibacter swingsii LMG 22125.</title>
        <authorList>
            <person name="Skraban J."/>
            <person name="Cleenwerck I."/>
            <person name="Vandamme P."/>
            <person name="Trcek J."/>
        </authorList>
    </citation>
    <scope>NUCLEOTIDE SEQUENCE [LARGE SCALE GENOMIC DNA]</scope>
    <source>
        <strain evidence="1 2">LMG 22125</strain>
    </source>
</reference>
<accession>A0A2V4RJ32</accession>
<proteinExistence type="predicted"/>
<protein>
    <submittedName>
        <fullName evidence="1">Uncharacterized protein</fullName>
    </submittedName>
</protein>
<gene>
    <name evidence="1" type="ORF">CFR76_11920</name>
</gene>
<evidence type="ECO:0000313" key="1">
    <source>
        <dbReference type="EMBL" id="PYD68994.1"/>
    </source>
</evidence>
<organism evidence="1 2">
    <name type="scientific">Komagataeibacter swingsii</name>
    <dbReference type="NCBI Taxonomy" id="215220"/>
    <lineage>
        <taxon>Bacteria</taxon>
        <taxon>Pseudomonadati</taxon>
        <taxon>Pseudomonadota</taxon>
        <taxon>Alphaproteobacteria</taxon>
        <taxon>Acetobacterales</taxon>
        <taxon>Acetobacteraceae</taxon>
        <taxon>Komagataeibacter</taxon>
    </lineage>
</organism>